<evidence type="ECO:0000313" key="2">
    <source>
        <dbReference type="EMBL" id="TYO97422.1"/>
    </source>
</evidence>
<keyword evidence="1" id="KW-0732">Signal</keyword>
<evidence type="ECO:0008006" key="4">
    <source>
        <dbReference type="Google" id="ProtNLM"/>
    </source>
</evidence>
<sequence>MKKTVNLAAGIVLLLFLLAISGCNSGASDETGQQAQQSAQKTGTLQFIANGEDFVRQGFVSKDGWAITFDHVYVNLSDITAYQADPPYDAHAGGAVQAQNKAALAGTYTVDLALGDENADPILVGEVTDAVSGHYNAISWKMIRATEGPAEGYSMMIKGMAEKDGQTVDFTIKDEQEYLYTGGDYVGDERKGVLQEGGTANVEMTFHFDHIFGDAETPLEDELNTGAPGFKPFASIAKNGRVDVDMATLESMITQEDYQKLQAMLPTLGHVGEGHCNVEKL</sequence>
<name>A0A5S4ZX18_9FIRM</name>
<feature type="chain" id="PRO_5024375687" description="DUF4382 domain-containing protein" evidence="1">
    <location>
        <begin position="28"/>
        <end position="281"/>
    </location>
</feature>
<organism evidence="2 3">
    <name type="scientific">Desulfallas thermosapovorans DSM 6562</name>
    <dbReference type="NCBI Taxonomy" id="1121431"/>
    <lineage>
        <taxon>Bacteria</taxon>
        <taxon>Bacillati</taxon>
        <taxon>Bacillota</taxon>
        <taxon>Clostridia</taxon>
        <taxon>Eubacteriales</taxon>
        <taxon>Desulfallaceae</taxon>
        <taxon>Desulfallas</taxon>
    </lineage>
</organism>
<gene>
    <name evidence="2" type="ORF">LX24_00617</name>
</gene>
<comment type="caution">
    <text evidence="2">The sequence shown here is derived from an EMBL/GenBank/DDBJ whole genome shotgun (WGS) entry which is preliminary data.</text>
</comment>
<protein>
    <recommendedName>
        <fullName evidence="4">DUF4382 domain-containing protein</fullName>
    </recommendedName>
</protein>
<dbReference type="AlphaFoldDB" id="A0A5S4ZX18"/>
<keyword evidence="3" id="KW-1185">Reference proteome</keyword>
<proteinExistence type="predicted"/>
<feature type="signal peptide" evidence="1">
    <location>
        <begin position="1"/>
        <end position="27"/>
    </location>
</feature>
<accession>A0A5S4ZX18</accession>
<dbReference type="RefSeq" id="WP_166510660.1">
    <property type="nucleotide sequence ID" value="NZ_VNHM01000002.1"/>
</dbReference>
<reference evidence="2 3" key="1">
    <citation type="submission" date="2019-07" db="EMBL/GenBank/DDBJ databases">
        <title>Genomic Encyclopedia of Type Strains, Phase I: the one thousand microbial genomes (KMG-I) project.</title>
        <authorList>
            <person name="Kyrpides N."/>
        </authorList>
    </citation>
    <scope>NUCLEOTIDE SEQUENCE [LARGE SCALE GENOMIC DNA]</scope>
    <source>
        <strain evidence="2 3">DSM 6562</strain>
    </source>
</reference>
<dbReference type="PROSITE" id="PS51257">
    <property type="entry name" value="PROKAR_LIPOPROTEIN"/>
    <property type="match status" value="1"/>
</dbReference>
<evidence type="ECO:0000313" key="3">
    <source>
        <dbReference type="Proteomes" id="UP000323166"/>
    </source>
</evidence>
<evidence type="ECO:0000256" key="1">
    <source>
        <dbReference type="SAM" id="SignalP"/>
    </source>
</evidence>
<dbReference type="Proteomes" id="UP000323166">
    <property type="component" value="Unassembled WGS sequence"/>
</dbReference>
<dbReference type="EMBL" id="VNHM01000002">
    <property type="protein sequence ID" value="TYO97422.1"/>
    <property type="molecule type" value="Genomic_DNA"/>
</dbReference>